<name>A0AAP9DXA0_PANTH</name>
<dbReference type="Proteomes" id="UP000315377">
    <property type="component" value="Chromosome"/>
</dbReference>
<accession>A0AAP9DXA0</accession>
<dbReference type="EMBL" id="CP041405">
    <property type="protein sequence ID" value="QDM43981.1"/>
    <property type="molecule type" value="Genomic_DNA"/>
</dbReference>
<dbReference type="Proteomes" id="UP001209276">
    <property type="component" value="Unassembled WGS sequence"/>
</dbReference>
<keyword evidence="4" id="KW-1185">Reference proteome</keyword>
<dbReference type="RefSeq" id="WP_087444845.1">
    <property type="nucleotide sequence ID" value="NZ_CABMNB010000047.1"/>
</dbReference>
<evidence type="ECO:0000313" key="2">
    <source>
        <dbReference type="EMBL" id="QDM43981.1"/>
    </source>
</evidence>
<evidence type="ECO:0000313" key="4">
    <source>
        <dbReference type="Proteomes" id="UP001209276"/>
    </source>
</evidence>
<proteinExistence type="predicted"/>
<dbReference type="GeneID" id="76996507"/>
<dbReference type="AlphaFoldDB" id="A0AAP9DXA0"/>
<reference evidence="2 3" key="1">
    <citation type="submission" date="2019-07" db="EMBL/GenBank/DDBJ databases">
        <title>Paenibacillus thiaminolyticus NRRL B-4156.</title>
        <authorList>
            <person name="Hehnly C."/>
            <person name="Zhang L."/>
        </authorList>
    </citation>
    <scope>NUCLEOTIDE SEQUENCE [LARGE SCALE GENOMIC DNA]</scope>
    <source>
        <strain evidence="2 3">NRRL B-4156</strain>
    </source>
</reference>
<gene>
    <name evidence="2" type="ORF">FLT43_11080</name>
    <name evidence="1" type="ORF">M5W83_10475</name>
</gene>
<sequence>MTTTCNDWTMTWTSAAQAIYALLPYTDKKDRYTLTDVMGVSGHAFRINIHPADVNAAGPTMFDPEQLLEHGLHLLGFGTEPLHGFHTPAAPEQLREAVEFAQASIDRGLPVIGWSLFVPEFGLIYGYDDEKQELYCRDPQQDGALPYTKLNELPMKFVYMLRVTDSDDVDPLEAWTKGLRSIIEFARGQAPTLSAEYKHGLAGYDAWIEAFRNRTVDPFGNAYNTAVVCCAREFGVRFLESFPERWPGNSEREESLRRLGAEAAKHYGAVAEALRGLQRLFPFPQGGEPNDPASASEAEVLLKTAKAAEEQGVGALERMYEALTRESVS</sequence>
<evidence type="ECO:0000313" key="3">
    <source>
        <dbReference type="Proteomes" id="UP000315377"/>
    </source>
</evidence>
<evidence type="ECO:0000313" key="1">
    <source>
        <dbReference type="EMBL" id="MCY9607573.1"/>
    </source>
</evidence>
<protein>
    <submittedName>
        <fullName evidence="2">Uncharacterized protein</fullName>
    </submittedName>
</protein>
<dbReference type="EMBL" id="JAMDMM010000021">
    <property type="protein sequence ID" value="MCY9607573.1"/>
    <property type="molecule type" value="Genomic_DNA"/>
</dbReference>
<organism evidence="2 3">
    <name type="scientific">Paenibacillus thiaminolyticus</name>
    <name type="common">Bacillus thiaminolyticus</name>
    <dbReference type="NCBI Taxonomy" id="49283"/>
    <lineage>
        <taxon>Bacteria</taxon>
        <taxon>Bacillati</taxon>
        <taxon>Bacillota</taxon>
        <taxon>Bacilli</taxon>
        <taxon>Bacillales</taxon>
        <taxon>Paenibacillaceae</taxon>
        <taxon>Paenibacillus</taxon>
    </lineage>
</organism>
<reference evidence="1 4" key="2">
    <citation type="submission" date="2022-05" db="EMBL/GenBank/DDBJ databases">
        <title>Genome Sequencing of Bee-Associated Microbes.</title>
        <authorList>
            <person name="Dunlap C."/>
        </authorList>
    </citation>
    <scope>NUCLEOTIDE SEQUENCE [LARGE SCALE GENOMIC DNA]</scope>
    <source>
        <strain evidence="1 4">NRRL B-14613</strain>
    </source>
</reference>